<keyword evidence="4" id="KW-1185">Reference proteome</keyword>
<dbReference type="InterPro" id="IPR008964">
    <property type="entry name" value="Invasin/intimin_cell_adhesion"/>
</dbReference>
<reference evidence="3" key="1">
    <citation type="submission" date="2021-10" db="EMBL/GenBank/DDBJ databases">
        <title>Anaerobic single-cell dispensing facilitates the cultivation of human gut bacteria.</title>
        <authorList>
            <person name="Afrizal A."/>
        </authorList>
    </citation>
    <scope>NUCLEOTIDE SEQUENCE</scope>
    <source>
        <strain evidence="3">CLA-AA-H215</strain>
    </source>
</reference>
<dbReference type="SUPFAM" id="SSF49384">
    <property type="entry name" value="Carbohydrate-binding domain"/>
    <property type="match status" value="1"/>
</dbReference>
<sequence length="1229" mass="129379">MAYPISTGNIAVYTESGSQYSNRYITGSTDLCTINAVYTDGWCQVKYPSSAEASGYFTAYAKLSDFIPSASPSAATATSGGTAYRRSSGSDTIGSISSGDKCLKVSSANGRIQALYPVTGQSYSKMGWVAESVFGGSNPGGTTSAAGYKLPCQAYTISSSKVTVYDSSHNAYATSSHYIDGANDLCTINSIGTDGWCQVTYPTSSGSFTAYVPLSTFIPGNAGTKAWTANGGYTAYRRSSGTATIGSVSNGDSCVKVASENGKMQVMYPVTGQNYYKLGWIEADDGHNPTGVVDSASGDIYSVSVSGWAFDDDDTSTALTINVYIGSTKIGTTKADLERTDVHKAYGCGNYHGYAATFNVDRSFAGNQTIRVYAVNVGGGNSDTLLAEKSVTIGSDTVAPVITDCKVSNITSNGYTVTCKVTDNTGVDRVQFPTWTENNGQDDIFPDWVSNTAASGTKNGDTYTYQVYTSAHNYEAGTYITHIYAYDKYGNSSSAKLDSVVIPVAVEDIGLDQSALTFTAIGQTQKLTATVFPEDATDQSITWASSNTSVATVNAGTVKAVGDGTAVITAASGNGLAAECKVTVTTKSAGKISVESQNAAPGEKIRLAIKMSTNPGIIAARLKVAYDANALTLVKAEDGGILGDSVFGNNLSANPYVLLWENGLSKTDYTATGDLAYLTFEVADNASEGTYAITVTYDSEEIYDVNMNNVKFTVDNGAVHVEKSAIQQGSCGNNVTWSLGSNGTLSISGSGAMKNYTYKSEMPWYSYINQIQRVEIADGVTSIGDYAFYGMPKLTTIAIADSVKTIGGYAFKNCTALDQVKLPSSLTKLGESAFYGCTALTSIAIPEGVYTIWAYTFKNCTSLQSVSLPSTLIKLDEAAFYGCSSLKEAVFPDSLSIIGIYCFKNCSSLASVTLPNALTQIREAAFYGTVLQNLTIPDGVTVIGKYAFKNCEQMKSVTMPTSLQKIDDSAFYNCNTLTVLNLPNGLTTICDYTFRKCTGLQMVSFPDSLQAIGESSFYGCTGLSELAIPEGVTQIKGYAFKGCTNVYTVTLPSTLESLGESAFYGCTRISQIEIPANVTSLGAYVFSRCSALGTVVFAGNAPAIGSAAFNGINANVYYPSGDTTWTADKQQSYGGQLTWAENTGNISVLQGEMLPEESAAVLTPDEESAQVSAVETAATESVPAETEASAEEAASDMSETSAADETSSESVEENAETEADTAESAQAEN</sequence>
<feature type="compositionally biased region" description="Low complexity" evidence="1">
    <location>
        <begin position="1173"/>
        <end position="1187"/>
    </location>
</feature>
<dbReference type="Gene3D" id="2.60.40.3760">
    <property type="match status" value="1"/>
</dbReference>
<dbReference type="InterPro" id="IPR013688">
    <property type="entry name" value="GBS_Bsp-like"/>
</dbReference>
<gene>
    <name evidence="3" type="ORF">LKD81_12835</name>
</gene>
<dbReference type="InterPro" id="IPR008965">
    <property type="entry name" value="CBM2/CBM3_carb-bd_dom_sf"/>
</dbReference>
<evidence type="ECO:0000313" key="3">
    <source>
        <dbReference type="EMBL" id="MCC2231872.1"/>
    </source>
</evidence>
<name>A0AAE3EBC8_9FIRM</name>
<dbReference type="Pfam" id="PF13306">
    <property type="entry name" value="LRR_5"/>
    <property type="match status" value="2"/>
</dbReference>
<evidence type="ECO:0000313" key="4">
    <source>
        <dbReference type="Proteomes" id="UP001198182"/>
    </source>
</evidence>
<dbReference type="Proteomes" id="UP001198182">
    <property type="component" value="Unassembled WGS sequence"/>
</dbReference>
<dbReference type="GO" id="GO:0030246">
    <property type="term" value="F:carbohydrate binding"/>
    <property type="evidence" value="ECO:0007669"/>
    <property type="project" value="InterPro"/>
</dbReference>
<dbReference type="InterPro" id="IPR026906">
    <property type="entry name" value="LRR_5"/>
</dbReference>
<accession>A0AAE3EBC8</accession>
<dbReference type="Pfam" id="PF08481">
    <property type="entry name" value="GBS_Bsp-like"/>
    <property type="match status" value="1"/>
</dbReference>
<dbReference type="Gene3D" id="2.60.40.680">
    <property type="match status" value="1"/>
</dbReference>
<evidence type="ECO:0000259" key="2">
    <source>
        <dbReference type="SMART" id="SM00635"/>
    </source>
</evidence>
<dbReference type="Pfam" id="PF00963">
    <property type="entry name" value="Cohesin"/>
    <property type="match status" value="1"/>
</dbReference>
<dbReference type="SUPFAM" id="SSF49373">
    <property type="entry name" value="Invasin/intimin cell-adhesion fragments"/>
    <property type="match status" value="1"/>
</dbReference>
<dbReference type="PANTHER" id="PTHR45661">
    <property type="entry name" value="SURFACE ANTIGEN"/>
    <property type="match status" value="1"/>
</dbReference>
<dbReference type="Pfam" id="PF02368">
    <property type="entry name" value="Big_2"/>
    <property type="match status" value="1"/>
</dbReference>
<dbReference type="Gene3D" id="3.80.10.10">
    <property type="entry name" value="Ribonuclease Inhibitor"/>
    <property type="match status" value="4"/>
</dbReference>
<feature type="compositionally biased region" description="Acidic residues" evidence="1">
    <location>
        <begin position="1206"/>
        <end position="1221"/>
    </location>
</feature>
<organism evidence="3 4">
    <name type="scientific">Hominifimenecus microfluidus</name>
    <dbReference type="NCBI Taxonomy" id="2885348"/>
    <lineage>
        <taxon>Bacteria</taxon>
        <taxon>Bacillati</taxon>
        <taxon>Bacillota</taxon>
        <taxon>Clostridia</taxon>
        <taxon>Lachnospirales</taxon>
        <taxon>Lachnospiraceae</taxon>
        <taxon>Hominifimenecus</taxon>
    </lineage>
</organism>
<feature type="compositionally biased region" description="Low complexity" evidence="1">
    <location>
        <begin position="1195"/>
        <end position="1205"/>
    </location>
</feature>
<dbReference type="RefSeq" id="WP_308454357.1">
    <property type="nucleotide sequence ID" value="NZ_JAJEQR010000042.1"/>
</dbReference>
<feature type="domain" description="BIG2" evidence="2">
    <location>
        <begin position="505"/>
        <end position="582"/>
    </location>
</feature>
<dbReference type="CDD" id="cd08548">
    <property type="entry name" value="Type_I_cohesin_like"/>
    <property type="match status" value="1"/>
</dbReference>
<dbReference type="GO" id="GO:0000272">
    <property type="term" value="P:polysaccharide catabolic process"/>
    <property type="evidence" value="ECO:0007669"/>
    <property type="project" value="InterPro"/>
</dbReference>
<dbReference type="InterPro" id="IPR003343">
    <property type="entry name" value="Big_2"/>
</dbReference>
<proteinExistence type="predicted"/>
<evidence type="ECO:0000256" key="1">
    <source>
        <dbReference type="SAM" id="MobiDB-lite"/>
    </source>
</evidence>
<feature type="region of interest" description="Disordered" evidence="1">
    <location>
        <begin position="77"/>
        <end position="96"/>
    </location>
</feature>
<dbReference type="InterPro" id="IPR032675">
    <property type="entry name" value="LRR_dom_sf"/>
</dbReference>
<dbReference type="InterPro" id="IPR053139">
    <property type="entry name" value="Surface_bspA-like"/>
</dbReference>
<dbReference type="EMBL" id="JAJEQR010000042">
    <property type="protein sequence ID" value="MCC2231872.1"/>
    <property type="molecule type" value="Genomic_DNA"/>
</dbReference>
<dbReference type="SUPFAM" id="SSF52058">
    <property type="entry name" value="L domain-like"/>
    <property type="match status" value="1"/>
</dbReference>
<feature type="region of interest" description="Disordered" evidence="1">
    <location>
        <begin position="1163"/>
        <end position="1229"/>
    </location>
</feature>
<dbReference type="InterPro" id="IPR002102">
    <property type="entry name" value="Cohesin_dom"/>
</dbReference>
<dbReference type="AlphaFoldDB" id="A0AAE3EBC8"/>
<comment type="caution">
    <text evidence="3">The sequence shown here is derived from an EMBL/GenBank/DDBJ whole genome shotgun (WGS) entry which is preliminary data.</text>
</comment>
<dbReference type="SMART" id="SM00635">
    <property type="entry name" value="BID_2"/>
    <property type="match status" value="1"/>
</dbReference>
<dbReference type="PANTHER" id="PTHR45661:SF3">
    <property type="entry name" value="IG-LIKE DOMAIN-CONTAINING PROTEIN"/>
    <property type="match status" value="1"/>
</dbReference>
<dbReference type="Gene3D" id="2.60.40.1080">
    <property type="match status" value="1"/>
</dbReference>
<protein>
    <submittedName>
        <fullName evidence="3">Leucine-rich repeat protein</fullName>
    </submittedName>
</protein>